<evidence type="ECO:0000313" key="2">
    <source>
        <dbReference type="EMBL" id="EPR35767.1"/>
    </source>
</evidence>
<dbReference type="PIRSF" id="PIRSF006402">
    <property type="entry name" value="UCP006402_thioredoxin"/>
    <property type="match status" value="1"/>
</dbReference>
<dbReference type="PANTHER" id="PTHR42899">
    <property type="entry name" value="SPERMATOGENESIS-ASSOCIATED PROTEIN 20"/>
    <property type="match status" value="1"/>
</dbReference>
<dbReference type="OrthoDB" id="9762614at2"/>
<dbReference type="GO" id="GO:0005975">
    <property type="term" value="P:carbohydrate metabolic process"/>
    <property type="evidence" value="ECO:0007669"/>
    <property type="project" value="InterPro"/>
</dbReference>
<sequence length="692" mass="77163">MTRHENRLVTEKSPYLLQHAHNPVDWYPWGEEAFAAARERDVPLFVSSGYATCHWCHVMERECFEDEDVARLMNEAFVCVKVDREERPDVDAQFMTACQMLTGGGGWPLNVLLTPQGKPFFAATYIPRQSMPGRLGMLDLVPRISQVWREERDKAENAAEQIVRHMHDLERAMTHGAFGPEARDLAAKRLAARFDSEHGGFGEAPKFPTPHQLLFLLRQHRRTGEAHILQMVEKTLTAMRLGGIWDHAGFGFHRYSTDERWLLPHFEKMLYDQAMLLMAYSEAYDVTGEPLFARTAREIGEYLLRDLRDEGGAFHSAEDADSEGEEGRFYVWSKDELQAVLGPDAAFAAGVFGVEAQGNFEDEATRERTGANVLHFSMSPEAMAGALGMDEDELLERLEGLRERLFAARARRVRPALDDKVLADWNGLAIAAMARAGRAVEPSFAQEAERAARFILAHMRMPDGRLMHRWRDGQAAVPGLLADYAFLAHGLIELSETLADATWLGHAVSLARIMLDDFEDREHGGFFMTATGGDLPVRQKDIHDAALPSGNSMALIVLRKLARVTGHEDFDAAADRLLAHAGSKGAAHPEAFTMLLCGLFLGEGGADVIVTGRRDAEDTRLLLDVARQVYAPEATFVFRDADDPKPAEELCPLARGRAMQDGRATAYVCRAKRHCEEPATDPEVFARLLAAT</sequence>
<dbReference type="AlphaFoldDB" id="S7TF09"/>
<dbReference type="STRING" id="1121439.dsat_1871"/>
<feature type="domain" description="Spermatogenesis-associated protein 20-like TRX" evidence="1">
    <location>
        <begin position="5"/>
        <end position="166"/>
    </location>
</feature>
<dbReference type="InterPro" id="IPR004879">
    <property type="entry name" value="Ssp411-like_TRX"/>
</dbReference>
<dbReference type="EMBL" id="ATHI01000002">
    <property type="protein sequence ID" value="EPR35767.1"/>
    <property type="molecule type" value="Genomic_DNA"/>
</dbReference>
<evidence type="ECO:0000313" key="3">
    <source>
        <dbReference type="Proteomes" id="UP000014975"/>
    </source>
</evidence>
<dbReference type="RefSeq" id="WP_020885757.1">
    <property type="nucleotide sequence ID" value="NZ_ATHI01000002.1"/>
</dbReference>
<dbReference type="CDD" id="cd02955">
    <property type="entry name" value="SSP411"/>
    <property type="match status" value="1"/>
</dbReference>
<dbReference type="Gene3D" id="1.50.10.10">
    <property type="match status" value="2"/>
</dbReference>
<dbReference type="PANTHER" id="PTHR42899:SF1">
    <property type="entry name" value="SPERMATOGENESIS-ASSOCIATED PROTEIN 20"/>
    <property type="match status" value="1"/>
</dbReference>
<dbReference type="InterPro" id="IPR012341">
    <property type="entry name" value="6hp_glycosidase-like_sf"/>
</dbReference>
<reference evidence="2 3" key="1">
    <citation type="journal article" date="2013" name="Genome Announc.">
        <title>Draft genome sequences for three mercury-methylating, sulfate-reducing bacteria.</title>
        <authorList>
            <person name="Brown S.D."/>
            <person name="Hurt R.A.Jr."/>
            <person name="Gilmour C.C."/>
            <person name="Elias D.A."/>
        </authorList>
    </citation>
    <scope>NUCLEOTIDE SEQUENCE [LARGE SCALE GENOMIC DNA]</scope>
    <source>
        <strain evidence="2 3">DSM 16529</strain>
    </source>
</reference>
<accession>S7TF09</accession>
<evidence type="ECO:0000259" key="1">
    <source>
        <dbReference type="Pfam" id="PF03190"/>
    </source>
</evidence>
<dbReference type="Gene3D" id="3.40.30.10">
    <property type="entry name" value="Glutaredoxin"/>
    <property type="match status" value="1"/>
</dbReference>
<dbReference type="PATRIC" id="fig|1121439.3.peg.257"/>
<dbReference type="SUPFAM" id="SSF52833">
    <property type="entry name" value="Thioredoxin-like"/>
    <property type="match status" value="1"/>
</dbReference>
<dbReference type="InterPro" id="IPR036249">
    <property type="entry name" value="Thioredoxin-like_sf"/>
</dbReference>
<protein>
    <recommendedName>
        <fullName evidence="1">Spermatogenesis-associated protein 20-like TRX domain-containing protein</fullName>
    </recommendedName>
</protein>
<dbReference type="eggNOG" id="COG1331">
    <property type="taxonomic scope" value="Bacteria"/>
</dbReference>
<comment type="caution">
    <text evidence="2">The sequence shown here is derived from an EMBL/GenBank/DDBJ whole genome shotgun (WGS) entry which is preliminary data.</text>
</comment>
<dbReference type="InterPro" id="IPR024705">
    <property type="entry name" value="Ssp411"/>
</dbReference>
<name>S7TF09_9BACT</name>
<organism evidence="2 3">
    <name type="scientific">Alkalidesulfovibrio alkalitolerans DSM 16529</name>
    <dbReference type="NCBI Taxonomy" id="1121439"/>
    <lineage>
        <taxon>Bacteria</taxon>
        <taxon>Pseudomonadati</taxon>
        <taxon>Thermodesulfobacteriota</taxon>
        <taxon>Desulfovibrionia</taxon>
        <taxon>Desulfovibrionales</taxon>
        <taxon>Desulfovibrionaceae</taxon>
        <taxon>Alkalidesulfovibrio</taxon>
    </lineage>
</organism>
<dbReference type="SUPFAM" id="SSF48208">
    <property type="entry name" value="Six-hairpin glycosidases"/>
    <property type="match status" value="1"/>
</dbReference>
<proteinExistence type="predicted"/>
<dbReference type="Pfam" id="PF03190">
    <property type="entry name" value="Thioredox_DsbH"/>
    <property type="match status" value="1"/>
</dbReference>
<gene>
    <name evidence="2" type="ORF">dsat_1871</name>
</gene>
<keyword evidence="3" id="KW-1185">Reference proteome</keyword>
<dbReference type="Proteomes" id="UP000014975">
    <property type="component" value="Unassembled WGS sequence"/>
</dbReference>
<dbReference type="InterPro" id="IPR008928">
    <property type="entry name" value="6-hairpin_glycosidase_sf"/>
</dbReference>